<feature type="compositionally biased region" description="Basic and acidic residues" evidence="1">
    <location>
        <begin position="636"/>
        <end position="649"/>
    </location>
</feature>
<dbReference type="InterPro" id="IPR009060">
    <property type="entry name" value="UBA-like_sf"/>
</dbReference>
<dbReference type="RefSeq" id="XP_022323347.1">
    <property type="nucleotide sequence ID" value="XM_022467639.1"/>
</dbReference>
<name>A0A8B8D5D3_CRAVI</name>
<dbReference type="PANTHER" id="PTHR21494">
    <property type="entry name" value="ACTIVATING SIGNAL COINTEGRATOR 1 COMPLEX SUBUNIT 2 ASC-1 COMPLEX SUBUNIT P100"/>
    <property type="match status" value="1"/>
</dbReference>
<gene>
    <name evidence="4" type="primary">LOC111124613</name>
</gene>
<organism evidence="3 4">
    <name type="scientific">Crassostrea virginica</name>
    <name type="common">Eastern oyster</name>
    <dbReference type="NCBI Taxonomy" id="6565"/>
    <lineage>
        <taxon>Eukaryota</taxon>
        <taxon>Metazoa</taxon>
        <taxon>Spiralia</taxon>
        <taxon>Lophotrochozoa</taxon>
        <taxon>Mollusca</taxon>
        <taxon>Bivalvia</taxon>
        <taxon>Autobranchia</taxon>
        <taxon>Pteriomorphia</taxon>
        <taxon>Ostreida</taxon>
        <taxon>Ostreoidea</taxon>
        <taxon>Ostreidae</taxon>
        <taxon>Crassostrea</taxon>
    </lineage>
</organism>
<evidence type="ECO:0000313" key="3">
    <source>
        <dbReference type="Proteomes" id="UP000694844"/>
    </source>
</evidence>
<dbReference type="InterPro" id="IPR052586">
    <property type="entry name" value="ASCC2"/>
</dbReference>
<feature type="compositionally biased region" description="Basic and acidic residues" evidence="1">
    <location>
        <begin position="674"/>
        <end position="686"/>
    </location>
</feature>
<feature type="region of interest" description="Disordered" evidence="1">
    <location>
        <begin position="610"/>
        <end position="748"/>
    </location>
</feature>
<reference evidence="4" key="1">
    <citation type="submission" date="2025-08" db="UniProtKB">
        <authorList>
            <consortium name="RefSeq"/>
        </authorList>
    </citation>
    <scope>IDENTIFICATION</scope>
    <source>
        <tissue evidence="4">Whole sample</tissue>
    </source>
</reference>
<dbReference type="SMART" id="SM00546">
    <property type="entry name" value="CUE"/>
    <property type="match status" value="1"/>
</dbReference>
<feature type="compositionally biased region" description="Basic residues" evidence="1">
    <location>
        <begin position="726"/>
        <end position="739"/>
    </location>
</feature>
<protein>
    <submittedName>
        <fullName evidence="4">Activating signal cointegrator 1 complex subunit 2-like isoform X1</fullName>
    </submittedName>
</protein>
<dbReference type="InterPro" id="IPR003892">
    <property type="entry name" value="CUE"/>
</dbReference>
<dbReference type="GO" id="GO:0043130">
    <property type="term" value="F:ubiquitin binding"/>
    <property type="evidence" value="ECO:0007669"/>
    <property type="project" value="InterPro"/>
</dbReference>
<dbReference type="Proteomes" id="UP000694844">
    <property type="component" value="Chromosome 3"/>
</dbReference>
<dbReference type="PANTHER" id="PTHR21494:SF0">
    <property type="entry name" value="ACTIVATING SIGNAL COINTEGRATOR 1 COMPLEX SUBUNIT 2"/>
    <property type="match status" value="1"/>
</dbReference>
<dbReference type="Pfam" id="PF02845">
    <property type="entry name" value="CUE"/>
    <property type="match status" value="1"/>
</dbReference>
<dbReference type="Gene3D" id="1.10.8.10">
    <property type="entry name" value="DNA helicase RuvA subunit, C-terminal domain"/>
    <property type="match status" value="1"/>
</dbReference>
<sequence length="748" mass="85641">MSVPLEELQLQEEVNGKIRTIQALDRARVAHIQFVSYTPPPTDLSDTGQVEEWGNRIGFIAEDLHKLLQLSHDKFWCQAIHDETLQTLIDTYLKNAPRSYDVLCELPEDFQELHDEVHKLIFKTCLRLATHKEDKEHFISPGVFGEIIYENFLFDIPKIFDMCVLFGKGNEALLSKMINNIFTQQPKYNEDLSCVIPTIFQAFEDMKRKCCMLDTSRERGKIPLDLQNGKTGQTMENLSLKDLQDLIFYIADIGVTVSSFLEVYPTASEIFQQANFMCRLSESYDIVPALLAEVKRRDFDDYGGKQLLKVKLTHAKKDLMKIVHLIITKCFIEPILENGDSPEEFVEGFISTLSAVLHERQFLADFEGCHPFQYYSDILAQCSYEIDEARIQYIQDAFSSAFATYGKRRKPYGATTRGGRTSPDGSPGPVEEDMGAEAGCDRNMFMKDEDDAMAGACAPTKKGVELDSMIAAVKDLLPELGEGFVELCLEETGYDIEKVINFVLEDKLPQSLQNVDRNLPRKKSPVIQDSISQRTNVFDNDEFDVFSNNQVDMSRIHRGKREKEDIQDVDDKDMANIKSTLAQKYGYETVYAEVDDEDDEVYNDEYDDTYDTINVGADDADSADELSQRRQFRMPRVLEQKQQGKEKGSSGESSEESDQEAPVRDEFIQNPELIRQRAEERAQWKDQRRRKNPQTGGQEQEKKHDVKGAPKGKGQSGEVLKNRAWKEKHKSSRANHNRKYFSDKKRMA</sequence>
<dbReference type="GeneID" id="111124613"/>
<dbReference type="KEGG" id="cvn:111124613"/>
<feature type="domain" description="CUE" evidence="2">
    <location>
        <begin position="465"/>
        <end position="508"/>
    </location>
</feature>
<feature type="region of interest" description="Disordered" evidence="1">
    <location>
        <begin position="413"/>
        <end position="432"/>
    </location>
</feature>
<dbReference type="InterPro" id="IPR041800">
    <property type="entry name" value="ASCC2_CUE"/>
</dbReference>
<dbReference type="GO" id="GO:0006355">
    <property type="term" value="P:regulation of DNA-templated transcription"/>
    <property type="evidence" value="ECO:0007669"/>
    <property type="project" value="TreeGrafter"/>
</dbReference>
<feature type="compositionally biased region" description="Basic and acidic residues" evidence="1">
    <location>
        <begin position="699"/>
        <end position="708"/>
    </location>
</feature>
<evidence type="ECO:0000256" key="1">
    <source>
        <dbReference type="SAM" id="MobiDB-lite"/>
    </source>
</evidence>
<dbReference type="SUPFAM" id="SSF46934">
    <property type="entry name" value="UBA-like"/>
    <property type="match status" value="1"/>
</dbReference>
<keyword evidence="3" id="KW-1185">Reference proteome</keyword>
<dbReference type="OrthoDB" id="5577209at2759"/>
<evidence type="ECO:0000259" key="2">
    <source>
        <dbReference type="PROSITE" id="PS51140"/>
    </source>
</evidence>
<dbReference type="PROSITE" id="PS51140">
    <property type="entry name" value="CUE"/>
    <property type="match status" value="1"/>
</dbReference>
<proteinExistence type="predicted"/>
<evidence type="ECO:0000313" key="4">
    <source>
        <dbReference type="RefSeq" id="XP_022323347.1"/>
    </source>
</evidence>
<dbReference type="AlphaFoldDB" id="A0A8B8D5D3"/>
<accession>A0A8B8D5D3</accession>
<dbReference type="CDD" id="cd14364">
    <property type="entry name" value="CUE_ASCC2"/>
    <property type="match status" value="1"/>
</dbReference>